<gene>
    <name evidence="5" type="ORF">D1868_09185</name>
</gene>
<dbReference type="PANTHER" id="PTHR43146">
    <property type="entry name" value="CANCER-RELATED NUCLEOSIDE-TRIPHOSPHATASE"/>
    <property type="match status" value="1"/>
</dbReference>
<comment type="similarity">
    <text evidence="4">Belongs to the THEP1 NTPase family.</text>
</comment>
<dbReference type="InterPro" id="IPR027417">
    <property type="entry name" value="P-loop_NTPase"/>
</dbReference>
<dbReference type="Pfam" id="PF03266">
    <property type="entry name" value="NTPase_1"/>
    <property type="match status" value="1"/>
</dbReference>
<dbReference type="GO" id="GO:0017111">
    <property type="term" value="F:ribonucleoside triphosphate phosphatase activity"/>
    <property type="evidence" value="ECO:0007669"/>
    <property type="project" value="UniProtKB-UniRule"/>
</dbReference>
<evidence type="ECO:0000256" key="1">
    <source>
        <dbReference type="ARBA" id="ARBA00022741"/>
    </source>
</evidence>
<dbReference type="PANTHER" id="PTHR43146:SF1">
    <property type="entry name" value="CANCER-RELATED NUCLEOSIDE-TRIPHOSPHATASE"/>
    <property type="match status" value="1"/>
</dbReference>
<dbReference type="GO" id="GO:0005524">
    <property type="term" value="F:ATP binding"/>
    <property type="evidence" value="ECO:0007669"/>
    <property type="project" value="UniProtKB-UniRule"/>
</dbReference>
<evidence type="ECO:0000313" key="6">
    <source>
        <dbReference type="Proteomes" id="UP000423396"/>
    </source>
</evidence>
<dbReference type="InterPro" id="IPR004948">
    <property type="entry name" value="Nuc-triphosphatase_THEP1"/>
</dbReference>
<dbReference type="NCBIfam" id="NF010248">
    <property type="entry name" value="PRK13695.1"/>
    <property type="match status" value="1"/>
</dbReference>
<dbReference type="GeneID" id="42799241"/>
<name>A0A650CQM2_9CREN</name>
<dbReference type="KEGG" id="sazo:D1868_09185"/>
<comment type="catalytic activity">
    <reaction evidence="4">
        <text>a ribonucleoside 5'-triphosphate + H2O = a ribonucleoside 5'-diphosphate + phosphate + H(+)</text>
        <dbReference type="Rhea" id="RHEA:23680"/>
        <dbReference type="ChEBI" id="CHEBI:15377"/>
        <dbReference type="ChEBI" id="CHEBI:15378"/>
        <dbReference type="ChEBI" id="CHEBI:43474"/>
        <dbReference type="ChEBI" id="CHEBI:57930"/>
        <dbReference type="ChEBI" id="CHEBI:61557"/>
        <dbReference type="EC" id="3.6.1.15"/>
    </reaction>
</comment>
<feature type="binding site" evidence="4">
    <location>
        <begin position="101"/>
        <end position="108"/>
    </location>
    <ligand>
        <name>ATP</name>
        <dbReference type="ChEBI" id="CHEBI:30616"/>
    </ligand>
</feature>
<dbReference type="OrthoDB" id="52698at2157"/>
<keyword evidence="1 4" id="KW-0547">Nucleotide-binding</keyword>
<protein>
    <recommendedName>
        <fullName evidence="4">Nucleoside-triphosphatase D1868_09185</fullName>
        <shortName evidence="4">NTPase</shortName>
        <ecNumber evidence="4">3.6.1.15</ecNumber>
    </recommendedName>
    <alternativeName>
        <fullName evidence="4">Nucleoside triphosphate phosphohydrolase</fullName>
    </alternativeName>
</protein>
<dbReference type="AlphaFoldDB" id="A0A650CQM2"/>
<dbReference type="Proteomes" id="UP000423396">
    <property type="component" value="Chromosome"/>
</dbReference>
<dbReference type="CDD" id="cd19482">
    <property type="entry name" value="RecA-like_Thep1"/>
    <property type="match status" value="1"/>
</dbReference>
<accession>A0A650CQM2</accession>
<comment type="function">
    <text evidence="4">Has nucleotide phosphatase activity towards ATP, GTP, CTP, TTP and UTP. May hydrolyze nucleoside diphosphates with lower efficiency.</text>
</comment>
<proteinExistence type="inferred from homology"/>
<dbReference type="EC" id="3.6.1.15" evidence="4"/>
<evidence type="ECO:0000256" key="2">
    <source>
        <dbReference type="ARBA" id="ARBA00022801"/>
    </source>
</evidence>
<dbReference type="HAMAP" id="MF_00796">
    <property type="entry name" value="NTPase_1"/>
    <property type="match status" value="1"/>
</dbReference>
<evidence type="ECO:0000313" key="5">
    <source>
        <dbReference type="EMBL" id="QGR20140.1"/>
    </source>
</evidence>
<dbReference type="SUPFAM" id="SSF52540">
    <property type="entry name" value="P-loop containing nucleoside triphosphate hydrolases"/>
    <property type="match status" value="1"/>
</dbReference>
<sequence>MSIKNKIFITGRPGVGKTTILMKIVKELRSKNINVTGFYCPEIRKGTNRVGFKIVSISSGKEAMLASTEQKGGVKIGKYSVVLNEEFVKSLELEIFNNPQLITIDEIGPMELSVPSLKALIKRILDSEIPLFAVVHRSIKLGGEIYEITEKNRENLFYYLSKKVLELVNQ</sequence>
<dbReference type="Gene3D" id="3.40.50.300">
    <property type="entry name" value="P-loop containing nucleotide triphosphate hydrolases"/>
    <property type="match status" value="1"/>
</dbReference>
<keyword evidence="2 4" id="KW-0378">Hydrolase</keyword>
<evidence type="ECO:0000256" key="3">
    <source>
        <dbReference type="ARBA" id="ARBA00022840"/>
    </source>
</evidence>
<reference evidence="5 6" key="1">
    <citation type="submission" date="2019-10" db="EMBL/GenBank/DDBJ databases">
        <title>Genome Sequences from Six Type Strain Members of the Archaeal Family Sulfolobaceae: Acidianus ambivalens, Acidianus infernus, Metallosphaera prunae, Stygiolobus azoricus, Sulfolobus metallicus, and Sulfurisphaera ohwakuensis.</title>
        <authorList>
            <person name="Counts J.A."/>
            <person name="Kelly R.M."/>
        </authorList>
    </citation>
    <scope>NUCLEOTIDE SEQUENCE [LARGE SCALE GENOMIC DNA]</scope>
    <source>
        <strain evidence="5 6">FC6</strain>
    </source>
</reference>
<keyword evidence="3 4" id="KW-0067">ATP-binding</keyword>
<dbReference type="EMBL" id="CP045483">
    <property type="protein sequence ID" value="QGR20140.1"/>
    <property type="molecule type" value="Genomic_DNA"/>
</dbReference>
<organism evidence="5 6">
    <name type="scientific">Stygiolobus azoricus</name>
    <dbReference type="NCBI Taxonomy" id="41675"/>
    <lineage>
        <taxon>Archaea</taxon>
        <taxon>Thermoproteota</taxon>
        <taxon>Thermoprotei</taxon>
        <taxon>Sulfolobales</taxon>
        <taxon>Sulfolobaceae</taxon>
        <taxon>Stygiolobus</taxon>
    </lineage>
</organism>
<evidence type="ECO:0000256" key="4">
    <source>
        <dbReference type="HAMAP-Rule" id="MF_00796"/>
    </source>
</evidence>
<dbReference type="RefSeq" id="WP_156007589.1">
    <property type="nucleotide sequence ID" value="NZ_CP045483.1"/>
</dbReference>
<feature type="binding site" evidence="4">
    <location>
        <begin position="11"/>
        <end position="18"/>
    </location>
    <ligand>
        <name>ATP</name>
        <dbReference type="ChEBI" id="CHEBI:30616"/>
    </ligand>
</feature>
<keyword evidence="6" id="KW-1185">Reference proteome</keyword>